<dbReference type="OrthoDB" id="793244at2"/>
<dbReference type="Pfam" id="PF00085">
    <property type="entry name" value="Thioredoxin"/>
    <property type="match status" value="1"/>
</dbReference>
<dbReference type="PANTHER" id="PTHR42852">
    <property type="entry name" value="THIOL:DISULFIDE INTERCHANGE PROTEIN DSBE"/>
    <property type="match status" value="1"/>
</dbReference>
<dbReference type="SUPFAM" id="SSF52833">
    <property type="entry name" value="Thioredoxin-like"/>
    <property type="match status" value="1"/>
</dbReference>
<dbReference type="RefSeq" id="WP_132778206.1">
    <property type="nucleotide sequence ID" value="NZ_SMBZ01000032.1"/>
</dbReference>
<dbReference type="GO" id="GO:0030313">
    <property type="term" value="C:cell envelope"/>
    <property type="evidence" value="ECO:0007669"/>
    <property type="project" value="UniProtKB-SubCell"/>
</dbReference>
<evidence type="ECO:0000256" key="2">
    <source>
        <dbReference type="ARBA" id="ARBA00022748"/>
    </source>
</evidence>
<dbReference type="InterPro" id="IPR036249">
    <property type="entry name" value="Thioredoxin-like_sf"/>
</dbReference>
<evidence type="ECO:0000256" key="4">
    <source>
        <dbReference type="ARBA" id="ARBA00023284"/>
    </source>
</evidence>
<keyword evidence="7" id="KW-1185">Reference proteome</keyword>
<evidence type="ECO:0000256" key="3">
    <source>
        <dbReference type="ARBA" id="ARBA00023157"/>
    </source>
</evidence>
<evidence type="ECO:0000259" key="5">
    <source>
        <dbReference type="Pfam" id="PF00085"/>
    </source>
</evidence>
<dbReference type="InterPro" id="IPR050553">
    <property type="entry name" value="Thioredoxin_ResA/DsbE_sf"/>
</dbReference>
<name>A0A4R3VW73_9SPHI</name>
<keyword evidence="6" id="KW-0413">Isomerase</keyword>
<evidence type="ECO:0000313" key="6">
    <source>
        <dbReference type="EMBL" id="TCV10473.1"/>
    </source>
</evidence>
<keyword evidence="4" id="KW-0676">Redox-active center</keyword>
<dbReference type="EMBL" id="SMBZ01000032">
    <property type="protein sequence ID" value="TCV10473.1"/>
    <property type="molecule type" value="Genomic_DNA"/>
</dbReference>
<dbReference type="Gene3D" id="3.40.30.10">
    <property type="entry name" value="Glutaredoxin"/>
    <property type="match status" value="1"/>
</dbReference>
<dbReference type="InterPro" id="IPR013766">
    <property type="entry name" value="Thioredoxin_domain"/>
</dbReference>
<dbReference type="AlphaFoldDB" id="A0A4R3VW73"/>
<sequence>MTFLYAMATLWPKVKHQIPIVQAFLLTIFCFILFSNARAQSVQERADAGLNDVRPLKIGDRLPEAFWQQEHTIYINAQTNKQTLDQYRGNLLILDFWASWCGPCLKKFAFADSINRIFADQVAVVLVNADNTGDDEEKIIGKMREMGSGLNTIMKDGILWKLFQHSIIPHYVWIENGQYRAATGAEMFDLHNIEVSIKRRHKLNETIRRRNTSNQ</sequence>
<dbReference type="Proteomes" id="UP000295197">
    <property type="component" value="Unassembled WGS sequence"/>
</dbReference>
<dbReference type="GO" id="GO:0016853">
    <property type="term" value="F:isomerase activity"/>
    <property type="evidence" value="ECO:0007669"/>
    <property type="project" value="UniProtKB-KW"/>
</dbReference>
<evidence type="ECO:0000256" key="1">
    <source>
        <dbReference type="ARBA" id="ARBA00004196"/>
    </source>
</evidence>
<evidence type="ECO:0000313" key="7">
    <source>
        <dbReference type="Proteomes" id="UP000295197"/>
    </source>
</evidence>
<gene>
    <name evidence="6" type="ORF">EDC17_10325</name>
</gene>
<keyword evidence="3" id="KW-1015">Disulfide bond</keyword>
<comment type="subcellular location">
    <subcellularLocation>
        <location evidence="1">Cell envelope</location>
    </subcellularLocation>
</comment>
<proteinExistence type="predicted"/>
<comment type="caution">
    <text evidence="6">The sequence shown here is derived from an EMBL/GenBank/DDBJ whole genome shotgun (WGS) entry which is preliminary data.</text>
</comment>
<dbReference type="CDD" id="cd02966">
    <property type="entry name" value="TlpA_like_family"/>
    <property type="match status" value="1"/>
</dbReference>
<keyword evidence="2" id="KW-0201">Cytochrome c-type biogenesis</keyword>
<dbReference type="GO" id="GO:0017004">
    <property type="term" value="P:cytochrome complex assembly"/>
    <property type="evidence" value="ECO:0007669"/>
    <property type="project" value="UniProtKB-KW"/>
</dbReference>
<feature type="domain" description="Thioredoxin" evidence="5">
    <location>
        <begin position="76"/>
        <end position="134"/>
    </location>
</feature>
<organism evidence="6 7">
    <name type="scientific">Sphingobacterium alimentarium</name>
    <dbReference type="NCBI Taxonomy" id="797292"/>
    <lineage>
        <taxon>Bacteria</taxon>
        <taxon>Pseudomonadati</taxon>
        <taxon>Bacteroidota</taxon>
        <taxon>Sphingobacteriia</taxon>
        <taxon>Sphingobacteriales</taxon>
        <taxon>Sphingobacteriaceae</taxon>
        <taxon>Sphingobacterium</taxon>
    </lineage>
</organism>
<dbReference type="PANTHER" id="PTHR42852:SF6">
    <property type="entry name" value="THIOL:DISULFIDE INTERCHANGE PROTEIN DSBE"/>
    <property type="match status" value="1"/>
</dbReference>
<protein>
    <submittedName>
        <fullName evidence="6">Thiol-disulfide isomerase/thioredoxin</fullName>
    </submittedName>
</protein>
<reference evidence="6 7" key="1">
    <citation type="submission" date="2019-03" db="EMBL/GenBank/DDBJ databases">
        <title>Genomic Encyclopedia of Type Strains, Phase IV (KMG-IV): sequencing the most valuable type-strain genomes for metagenomic binning, comparative biology and taxonomic classification.</title>
        <authorList>
            <person name="Goeker M."/>
        </authorList>
    </citation>
    <scope>NUCLEOTIDE SEQUENCE [LARGE SCALE GENOMIC DNA]</scope>
    <source>
        <strain evidence="6 7">DSM 22362</strain>
    </source>
</reference>
<accession>A0A4R3VW73</accession>